<dbReference type="InterPro" id="IPR036388">
    <property type="entry name" value="WH-like_DNA-bd_sf"/>
</dbReference>
<keyword evidence="1" id="KW-0805">Transcription regulation</keyword>
<dbReference type="STRING" id="390807.SAMN04488095_2916"/>
<dbReference type="Pfam" id="PF03472">
    <property type="entry name" value="Autoind_bind"/>
    <property type="match status" value="1"/>
</dbReference>
<keyword evidence="2" id="KW-0238">DNA-binding</keyword>
<dbReference type="EMBL" id="FORA01000004">
    <property type="protein sequence ID" value="SFJ50410.1"/>
    <property type="molecule type" value="Genomic_DNA"/>
</dbReference>
<keyword evidence="3" id="KW-0804">Transcription</keyword>
<proteinExistence type="predicted"/>
<dbReference type="RefSeq" id="WP_092782346.1">
    <property type="nucleotide sequence ID" value="NZ_FORA01000004.1"/>
</dbReference>
<feature type="domain" description="Transcription factor LuxR-like autoinducer-binding" evidence="4">
    <location>
        <begin position="27"/>
        <end position="129"/>
    </location>
</feature>
<keyword evidence="6" id="KW-1185">Reference proteome</keyword>
<evidence type="ECO:0000256" key="3">
    <source>
        <dbReference type="ARBA" id="ARBA00023163"/>
    </source>
</evidence>
<dbReference type="Gene3D" id="3.30.450.80">
    <property type="entry name" value="Transcription factor LuxR-like, autoinducer-binding domain"/>
    <property type="match status" value="1"/>
</dbReference>
<dbReference type="InterPro" id="IPR005143">
    <property type="entry name" value="TF_LuxR_autoind-bd_dom"/>
</dbReference>
<dbReference type="InterPro" id="IPR036693">
    <property type="entry name" value="TF_LuxR_autoind-bd_dom_sf"/>
</dbReference>
<reference evidence="5 6" key="1">
    <citation type="submission" date="2016-10" db="EMBL/GenBank/DDBJ databases">
        <authorList>
            <person name="de Groot N.N."/>
        </authorList>
    </citation>
    <scope>NUCLEOTIDE SEQUENCE [LARGE SCALE GENOMIC DNA]</scope>
    <source>
        <strain evidence="5 6">DSM 19073</strain>
    </source>
</reference>
<dbReference type="SUPFAM" id="SSF75516">
    <property type="entry name" value="Pheromone-binding domain of LuxR-like quorum-sensing transcription factors"/>
    <property type="match status" value="1"/>
</dbReference>
<gene>
    <name evidence="5" type="ORF">SAMN04488095_2916</name>
</gene>
<dbReference type="GO" id="GO:0006355">
    <property type="term" value="P:regulation of DNA-templated transcription"/>
    <property type="evidence" value="ECO:0007669"/>
    <property type="project" value="InterPro"/>
</dbReference>
<evidence type="ECO:0000313" key="6">
    <source>
        <dbReference type="Proteomes" id="UP000199110"/>
    </source>
</evidence>
<evidence type="ECO:0000313" key="5">
    <source>
        <dbReference type="EMBL" id="SFJ50410.1"/>
    </source>
</evidence>
<dbReference type="SUPFAM" id="SSF46894">
    <property type="entry name" value="C-terminal effector domain of the bipartite response regulators"/>
    <property type="match status" value="1"/>
</dbReference>
<dbReference type="GO" id="GO:0003677">
    <property type="term" value="F:DNA binding"/>
    <property type="evidence" value="ECO:0007669"/>
    <property type="project" value="UniProtKB-KW"/>
</dbReference>
<sequence>MFRYLQRLEELAPMGYQAGVHIRFASPLFMRSTYPQEWQELYSAQNYALRDPLVFWGVSRSGAIRWSEITLPDPFGVMQKAADFGLTYGVVVSCGKITSRTIVGVARADREFTDGEIAEVSAIADALHEVAEPPQDMTPELLEALRLAGLGVNQVAAAEQVGISEGTMKSRLSTARVLLGATTTAEAIKMAKEYRLI</sequence>
<protein>
    <submittedName>
        <fullName evidence="5">LuxR family transcriptional regulator</fullName>
    </submittedName>
</protein>
<dbReference type="OrthoDB" id="7826109at2"/>
<evidence type="ECO:0000259" key="4">
    <source>
        <dbReference type="Pfam" id="PF03472"/>
    </source>
</evidence>
<evidence type="ECO:0000256" key="2">
    <source>
        <dbReference type="ARBA" id="ARBA00023125"/>
    </source>
</evidence>
<accession>A0A1I3RWJ9</accession>
<organism evidence="5 6">
    <name type="scientific">Jannaschia pohangensis</name>
    <dbReference type="NCBI Taxonomy" id="390807"/>
    <lineage>
        <taxon>Bacteria</taxon>
        <taxon>Pseudomonadati</taxon>
        <taxon>Pseudomonadota</taxon>
        <taxon>Alphaproteobacteria</taxon>
        <taxon>Rhodobacterales</taxon>
        <taxon>Roseobacteraceae</taxon>
        <taxon>Jannaschia</taxon>
    </lineage>
</organism>
<dbReference type="Gene3D" id="1.10.10.10">
    <property type="entry name" value="Winged helix-like DNA-binding domain superfamily/Winged helix DNA-binding domain"/>
    <property type="match status" value="1"/>
</dbReference>
<name>A0A1I3RWJ9_9RHOB</name>
<dbReference type="InterPro" id="IPR016032">
    <property type="entry name" value="Sig_transdc_resp-reg_C-effctor"/>
</dbReference>
<dbReference type="AlphaFoldDB" id="A0A1I3RWJ9"/>
<dbReference type="Proteomes" id="UP000199110">
    <property type="component" value="Unassembled WGS sequence"/>
</dbReference>
<evidence type="ECO:0000256" key="1">
    <source>
        <dbReference type="ARBA" id="ARBA00023015"/>
    </source>
</evidence>